<feature type="region of interest" description="Disordered" evidence="7">
    <location>
        <begin position="1041"/>
        <end position="1062"/>
    </location>
</feature>
<evidence type="ECO:0000256" key="7">
    <source>
        <dbReference type="SAM" id="MobiDB-lite"/>
    </source>
</evidence>
<dbReference type="EMBL" id="KV419408">
    <property type="protein sequence ID" value="KZS93010.1"/>
    <property type="molecule type" value="Genomic_DNA"/>
</dbReference>
<comment type="function">
    <text evidence="6">Degrades mitochondrial transit peptides after their cleavage in the intermembrane space or in the matrix, and presequence peptides; clearance of these peptides is required to keep the presequence processing machinery running. Preferentially cleaves the N-terminal side of paired basic amino acid residues. Also degrades other unstructured peptides. May function as an ATP-dependent peptidase as opposed to a metalloendopeptidase.</text>
</comment>
<dbReference type="SUPFAM" id="SSF63411">
    <property type="entry name" value="LuxS/MPP-like metallohydrolase"/>
    <property type="match status" value="4"/>
</dbReference>
<protein>
    <recommendedName>
        <fullName evidence="4">Presequence protease, mitochondrial</fullName>
    </recommendedName>
    <alternativeName>
        <fullName evidence="5">Pitrilysin metalloproteinase</fullName>
    </alternativeName>
</protein>
<dbReference type="GO" id="GO:0006508">
    <property type="term" value="P:proteolysis"/>
    <property type="evidence" value="ECO:0007669"/>
    <property type="project" value="InterPro"/>
</dbReference>
<feature type="compositionally biased region" description="Low complexity" evidence="7">
    <location>
        <begin position="1053"/>
        <end position="1062"/>
    </location>
</feature>
<evidence type="ECO:0000256" key="3">
    <source>
        <dbReference type="ARBA" id="ARBA00011853"/>
    </source>
</evidence>
<evidence type="ECO:0000256" key="4">
    <source>
        <dbReference type="ARBA" id="ARBA00020167"/>
    </source>
</evidence>
<evidence type="ECO:0000313" key="10">
    <source>
        <dbReference type="Proteomes" id="UP000076722"/>
    </source>
</evidence>
<comment type="subunit">
    <text evidence="3">Monomer and homodimer; homodimerization is induced by binding of the substrate.</text>
</comment>
<feature type="domain" description="Peptidase M16C associated" evidence="8">
    <location>
        <begin position="484"/>
        <end position="753"/>
    </location>
</feature>
<dbReference type="STRING" id="1314777.A0A164U8A5"/>
<accession>A0A164U8A5</accession>
<dbReference type="SMART" id="SM01264">
    <property type="entry name" value="M16C_associated"/>
    <property type="match status" value="1"/>
</dbReference>
<organism evidence="9 10">
    <name type="scientific">Sistotremastrum niveocremeum HHB9708</name>
    <dbReference type="NCBI Taxonomy" id="1314777"/>
    <lineage>
        <taxon>Eukaryota</taxon>
        <taxon>Fungi</taxon>
        <taxon>Dikarya</taxon>
        <taxon>Basidiomycota</taxon>
        <taxon>Agaricomycotina</taxon>
        <taxon>Agaricomycetes</taxon>
        <taxon>Sistotremastrales</taxon>
        <taxon>Sistotremastraceae</taxon>
        <taxon>Sertulicium</taxon>
        <taxon>Sertulicium niveocremeum</taxon>
    </lineage>
</organism>
<dbReference type="InterPro" id="IPR011249">
    <property type="entry name" value="Metalloenz_LuxS/M16"/>
</dbReference>
<dbReference type="Pfam" id="PF22516">
    <property type="entry name" value="PreP_C"/>
    <property type="match status" value="1"/>
</dbReference>
<dbReference type="FunFam" id="3.30.830.10:FF:000015">
    <property type="entry name" value="Putative zinc metalloprotease"/>
    <property type="match status" value="1"/>
</dbReference>
<sequence>MAPGIDVPPKANGVTTKQTVAKLGNFDLVKSIKVDYTDLTVSKWISSKTGLTLIHLDYEAPIVKGYFVVRTEIFDDTGRPHTLEHLVFMGSKKYPYKGILDHFANRGFSNGTNAWTDIDHTAYTVATAGSQGFLQILPVYLDHILNPTLLKSGFVTEVHHIDGAGEDSGVVYSEMQGRENTSGDLMALRMQRLLNPDGSGYRSEIGGLMEVLREITVEDIRTYHSQYYVPHNLAIVVAGKIDPAAILETLETHVEPGLIENGFDKGPNPPGWKRPFVETESANRPGIPKTIQSIVEFPEKDESTGEIAFSFVGPSPTNYLEDSALDLLGTYLTSSATAPLNKEFIETANPLCTYIYFDANTRVKYSDLQIIVGSVPVQHLEVFDQKLISALTRIANEGINMDRMSRVISRDRRKFFSALESAQGDAFSTNIISDYLYGDANGKTLQPLLDDLAYYDALSHWTSDQWVELLRRYFLDSPRVVILGKPSAGLADRLQETEKARIQRQIQDLGPAGLENARKELEKAKTEHDAPIPQDILSQFKVPDVRSISWIPVKSYQNAVPSERSAPRVISRSDELAKHIEADGNDLPFFVQFDHVKSDFIKIHAFLSLRSLPDHLRPYLTIYQGSFFSLPVKRASGVLSHTEVVDQLENETVGYSIGLGQDGSFEEALKISMEVETTRYSEAISWLRDLLFNSQFDEERLRVTVAKVQQSLPELKRDGSAVASSFSGDLLYNRNSTSQANTLLQQIETIPKLARELEEDPARVIQSFTELRNWITKPAGLRFSVSGNVLAVKEPRSSWAKYFTVERTPLEPIRLACETLSDLGKAPSQKAVVVSLPTIESSFSVHTAKSIQGWGHPEWPALRIAVECLNALESFLWRYIRGSGLAYGAYIGADLESGLVSFTLYRSPNAYKAFEEGAKVVRGLADGSIPLDQTVVDAAKSSIVYGVTKAVSTPGRAAMNSFANQALKGVSHDFNVQLLDKYQEVTIDDVRTAIKRRFLPLFDPSSSIAVVVSAPGKVEEISSSLTEAGFTVDNRVLEVAEDEAMEVDDGSSSDDSSGSSER</sequence>
<dbReference type="OrthoDB" id="4953at2759"/>
<evidence type="ECO:0000259" key="8">
    <source>
        <dbReference type="SMART" id="SM01264"/>
    </source>
</evidence>
<dbReference type="InterPro" id="IPR055130">
    <property type="entry name" value="PreP_C"/>
</dbReference>
<evidence type="ECO:0000256" key="1">
    <source>
        <dbReference type="ARBA" id="ARBA00004569"/>
    </source>
</evidence>
<feature type="compositionally biased region" description="Acidic residues" evidence="7">
    <location>
        <begin position="1041"/>
        <end position="1052"/>
    </location>
</feature>
<dbReference type="InterPro" id="IPR007863">
    <property type="entry name" value="Peptidase_M16_C"/>
</dbReference>
<dbReference type="InterPro" id="IPR011765">
    <property type="entry name" value="Pept_M16_N"/>
</dbReference>
<dbReference type="PANTHER" id="PTHR43016:SF16">
    <property type="entry name" value="METALLOPROTEASE, PUTATIVE (AFU_ORTHOLOGUE AFUA_4G07610)-RELATED"/>
    <property type="match status" value="1"/>
</dbReference>
<comment type="subcellular location">
    <subcellularLocation>
        <location evidence="1">Mitochondrion intermembrane space</location>
    </subcellularLocation>
</comment>
<dbReference type="AlphaFoldDB" id="A0A164U8A5"/>
<dbReference type="FunFam" id="3.30.830.10:FF:000036">
    <property type="entry name" value="Putative zinc metalloprotease"/>
    <property type="match status" value="1"/>
</dbReference>
<evidence type="ECO:0000256" key="6">
    <source>
        <dbReference type="ARBA" id="ARBA00045897"/>
    </source>
</evidence>
<gene>
    <name evidence="9" type="ORF">SISNIDRAFT_454956</name>
</gene>
<dbReference type="Gene3D" id="3.30.830.10">
    <property type="entry name" value="Metalloenzyme, LuxS/M16 peptidase-like"/>
    <property type="match status" value="4"/>
</dbReference>
<dbReference type="GO" id="GO:0046872">
    <property type="term" value="F:metal ion binding"/>
    <property type="evidence" value="ECO:0007669"/>
    <property type="project" value="InterPro"/>
</dbReference>
<evidence type="ECO:0000256" key="2">
    <source>
        <dbReference type="ARBA" id="ARBA00007575"/>
    </source>
</evidence>
<evidence type="ECO:0000256" key="5">
    <source>
        <dbReference type="ARBA" id="ARBA00034552"/>
    </source>
</evidence>
<proteinExistence type="inferred from homology"/>
<keyword evidence="10" id="KW-1185">Reference proteome</keyword>
<dbReference type="GO" id="GO:0005758">
    <property type="term" value="C:mitochondrial intermembrane space"/>
    <property type="evidence" value="ECO:0007669"/>
    <property type="project" value="UniProtKB-SubCell"/>
</dbReference>
<evidence type="ECO:0000313" key="9">
    <source>
        <dbReference type="EMBL" id="KZS93010.1"/>
    </source>
</evidence>
<dbReference type="Pfam" id="PF00675">
    <property type="entry name" value="Peptidase_M16"/>
    <property type="match status" value="1"/>
</dbReference>
<comment type="similarity">
    <text evidence="2">Belongs to the peptidase M16 family. PreP subfamily.</text>
</comment>
<dbReference type="PANTHER" id="PTHR43016">
    <property type="entry name" value="PRESEQUENCE PROTEASE"/>
    <property type="match status" value="1"/>
</dbReference>
<name>A0A164U8A5_9AGAM</name>
<dbReference type="Pfam" id="PF05193">
    <property type="entry name" value="Peptidase_M16_C"/>
    <property type="match status" value="1"/>
</dbReference>
<dbReference type="Proteomes" id="UP000076722">
    <property type="component" value="Unassembled WGS sequence"/>
</dbReference>
<dbReference type="FunFam" id="3.30.830.10:FF:000031">
    <property type="entry name" value="Putative zinc metalloprotease"/>
    <property type="match status" value="1"/>
</dbReference>
<dbReference type="InterPro" id="IPR013578">
    <property type="entry name" value="Peptidase_M16C_assoc"/>
</dbReference>
<reference evidence="9 10" key="1">
    <citation type="journal article" date="2016" name="Mol. Biol. Evol.">
        <title>Comparative Genomics of Early-Diverging Mushroom-Forming Fungi Provides Insights into the Origins of Lignocellulose Decay Capabilities.</title>
        <authorList>
            <person name="Nagy L.G."/>
            <person name="Riley R."/>
            <person name="Tritt A."/>
            <person name="Adam C."/>
            <person name="Daum C."/>
            <person name="Floudas D."/>
            <person name="Sun H."/>
            <person name="Yadav J.S."/>
            <person name="Pangilinan J."/>
            <person name="Larsson K.H."/>
            <person name="Matsuura K."/>
            <person name="Barry K."/>
            <person name="Labutti K."/>
            <person name="Kuo R."/>
            <person name="Ohm R.A."/>
            <person name="Bhattacharya S.S."/>
            <person name="Shirouzu T."/>
            <person name="Yoshinaga Y."/>
            <person name="Martin F.M."/>
            <person name="Grigoriev I.V."/>
            <person name="Hibbett D.S."/>
        </authorList>
    </citation>
    <scope>NUCLEOTIDE SEQUENCE [LARGE SCALE GENOMIC DNA]</scope>
    <source>
        <strain evidence="9 10">HHB9708</strain>
    </source>
</reference>